<feature type="domain" description="Effector-associated" evidence="2">
    <location>
        <begin position="13"/>
        <end position="96"/>
    </location>
</feature>
<dbReference type="Gene3D" id="3.40.50.1580">
    <property type="entry name" value="Nucleoside phosphorylase domain"/>
    <property type="match status" value="1"/>
</dbReference>
<dbReference type="PANTHER" id="PTHR46832:SF1">
    <property type="entry name" value="5'-METHYLTHIOADENOSINE_S-ADENOSYLHOMOCYSTEINE NUCLEOSIDASE"/>
    <property type="match status" value="1"/>
</dbReference>
<dbReference type="SUPFAM" id="SSF53167">
    <property type="entry name" value="Purine and uridine phosphorylases"/>
    <property type="match status" value="1"/>
</dbReference>
<dbReference type="Pfam" id="PF19961">
    <property type="entry name" value="EAD8"/>
    <property type="match status" value="1"/>
</dbReference>
<sequence length="432" mass="48338">MTTQLFSDLEINDVLQLESALQNLLMQIDTIAGRRSLLQLSGIDAYFISNLDFNLNISEFVTILTAKFKNYKIPNQQIYKHPMLALIEYIIKQQKYNLADEDIKIFTKILQIAESKMENLMLNNQEENLALPTSATKGNENVPDSFIPPEDGYKYQIEQQAWYAPGFPETEEILEEELQALKQEIDVVLITATDVELKAVARHLKPYPKRTKILLVYSGPETYYLGKFGAFNTVLTKCRMGAINEGSVILATEQAQRFWSPKAIIMVGIAFGKSPANQRIGDVLVASQIISYEQQRIGEGGIIYRGSISPSNTTLLNRFENVQNWKFDRPDRSYSKIIIGPILSGEKLIDDPVFKASLFKQFPQAVGGEMEGAGLCAASGRVGTAWILIKSICDWGDGKKHKKHQPLAAAAAADLVHYVLSQKTVLNGIKKL</sequence>
<feature type="domain" description="Nucleoside phosphorylase" evidence="1">
    <location>
        <begin position="187"/>
        <end position="420"/>
    </location>
</feature>
<proteinExistence type="predicted"/>
<dbReference type="InterPro" id="IPR035994">
    <property type="entry name" value="Nucleoside_phosphorylase_sf"/>
</dbReference>
<comment type="caution">
    <text evidence="3">The sequence shown here is derived from an EMBL/GenBank/DDBJ whole genome shotgun (WGS) entry which is preliminary data.</text>
</comment>
<organism evidence="3 4">
    <name type="scientific">Floridaenema aerugineum BLCC-F46</name>
    <dbReference type="NCBI Taxonomy" id="3153654"/>
    <lineage>
        <taxon>Bacteria</taxon>
        <taxon>Bacillati</taxon>
        <taxon>Cyanobacteriota</taxon>
        <taxon>Cyanophyceae</taxon>
        <taxon>Oscillatoriophycideae</taxon>
        <taxon>Aerosakkonematales</taxon>
        <taxon>Aerosakkonemataceae</taxon>
        <taxon>Floridanema</taxon>
        <taxon>Floridanema aerugineum</taxon>
    </lineage>
</organism>
<evidence type="ECO:0000259" key="2">
    <source>
        <dbReference type="Pfam" id="PF19961"/>
    </source>
</evidence>
<evidence type="ECO:0000259" key="1">
    <source>
        <dbReference type="Pfam" id="PF01048"/>
    </source>
</evidence>
<evidence type="ECO:0008006" key="5">
    <source>
        <dbReference type="Google" id="ProtNLM"/>
    </source>
</evidence>
<evidence type="ECO:0000313" key="4">
    <source>
        <dbReference type="Proteomes" id="UP001576774"/>
    </source>
</evidence>
<accession>A0ABV4X4Q2</accession>
<dbReference type="PANTHER" id="PTHR46832">
    <property type="entry name" value="5'-METHYLTHIOADENOSINE/S-ADENOSYLHOMOCYSTEINE NUCLEOSIDASE"/>
    <property type="match status" value="1"/>
</dbReference>
<dbReference type="RefSeq" id="WP_413270849.1">
    <property type="nucleotide sequence ID" value="NZ_JBHFNQ010000101.1"/>
</dbReference>
<gene>
    <name evidence="3" type="ORF">ACE1CC_12950</name>
</gene>
<reference evidence="3 4" key="1">
    <citation type="submission" date="2024-09" db="EMBL/GenBank/DDBJ databases">
        <title>Floridaenema gen nov. (Aerosakkonemataceae, Aerosakkonematales ord. nov., Cyanobacteria) from benthic tropical and subtropical fresh waters, with the description of four new species.</title>
        <authorList>
            <person name="Moretto J.A."/>
            <person name="Berthold D.E."/>
            <person name="Lefler F.W."/>
            <person name="Huang I.-S."/>
            <person name="Laughinghouse H. IV."/>
        </authorList>
    </citation>
    <scope>NUCLEOTIDE SEQUENCE [LARGE SCALE GENOMIC DNA]</scope>
    <source>
        <strain evidence="3 4">BLCC-F46</strain>
    </source>
</reference>
<evidence type="ECO:0000313" key="3">
    <source>
        <dbReference type="EMBL" id="MFB2877755.1"/>
    </source>
</evidence>
<dbReference type="Pfam" id="PF01048">
    <property type="entry name" value="PNP_UDP_1"/>
    <property type="match status" value="1"/>
</dbReference>
<dbReference type="InterPro" id="IPR045437">
    <property type="entry name" value="EAD8"/>
</dbReference>
<dbReference type="EMBL" id="JBHFNQ010000101">
    <property type="protein sequence ID" value="MFB2877755.1"/>
    <property type="molecule type" value="Genomic_DNA"/>
</dbReference>
<dbReference type="InterPro" id="IPR000845">
    <property type="entry name" value="Nucleoside_phosphorylase_d"/>
</dbReference>
<dbReference type="Proteomes" id="UP001576774">
    <property type="component" value="Unassembled WGS sequence"/>
</dbReference>
<keyword evidence="4" id="KW-1185">Reference proteome</keyword>
<name>A0ABV4X4Q2_9CYAN</name>
<protein>
    <recommendedName>
        <fullName evidence="5">Nucleoside phosphorylase domain-containing protein</fullName>
    </recommendedName>
</protein>